<sequence length="197" mass="21232">MSEGLYLAHLKERLEKIKKVVKTWKEVDERVKQLCLPTEAGAAASPGAGCSKAVPTEGLVGYLAGSFAEGQWKDEYLGVNATVTSGELASTEGTDNGGVRFKGRGSWAEWPVSKQGENQPYYFANNGFTLMATVTIHAGLEELSGPIPLMGVRIADTARTVLLGLSCTKDKQWSVLCRGEEREAIAPARGRQIKNTT</sequence>
<dbReference type="Pfam" id="PF22925">
    <property type="entry name" value="TS_C"/>
    <property type="match status" value="1"/>
</dbReference>
<protein>
    <submittedName>
        <fullName evidence="2">Trans-sialidase</fullName>
    </submittedName>
</protein>
<accession>A0A422MQV8</accession>
<evidence type="ECO:0000313" key="2">
    <source>
        <dbReference type="EMBL" id="RNE95587.1"/>
    </source>
</evidence>
<proteinExistence type="predicted"/>
<evidence type="ECO:0000259" key="1">
    <source>
        <dbReference type="Pfam" id="PF22925"/>
    </source>
</evidence>
<dbReference type="InterPro" id="IPR013320">
    <property type="entry name" value="ConA-like_dom_sf"/>
</dbReference>
<organism evidence="2 3">
    <name type="scientific">Trypanosoma rangeli</name>
    <dbReference type="NCBI Taxonomy" id="5698"/>
    <lineage>
        <taxon>Eukaryota</taxon>
        <taxon>Discoba</taxon>
        <taxon>Euglenozoa</taxon>
        <taxon>Kinetoplastea</taxon>
        <taxon>Metakinetoplastina</taxon>
        <taxon>Trypanosomatida</taxon>
        <taxon>Trypanosomatidae</taxon>
        <taxon>Trypanosoma</taxon>
        <taxon>Herpetosoma</taxon>
    </lineage>
</organism>
<reference evidence="2 3" key="1">
    <citation type="journal article" date="2018" name="BMC Genomics">
        <title>Genomic comparison of Trypanosoma conorhini and Trypanosoma rangeli to Trypanosoma cruzi strains of high and low virulence.</title>
        <authorList>
            <person name="Bradwell K.R."/>
            <person name="Koparde V.N."/>
            <person name="Matveyev A.V."/>
            <person name="Serrano M.G."/>
            <person name="Alves J.M."/>
            <person name="Parikh H."/>
            <person name="Huang B."/>
            <person name="Lee V."/>
            <person name="Espinosa-Alvarez O."/>
            <person name="Ortiz P.A."/>
            <person name="Costa-Martins A.G."/>
            <person name="Teixeira M.M."/>
            <person name="Buck G.A."/>
        </authorList>
    </citation>
    <scope>NUCLEOTIDE SEQUENCE [LARGE SCALE GENOMIC DNA]</scope>
    <source>
        <strain evidence="2 3">AM80</strain>
    </source>
</reference>
<evidence type="ECO:0000313" key="3">
    <source>
        <dbReference type="Proteomes" id="UP000283634"/>
    </source>
</evidence>
<dbReference type="SUPFAM" id="SSF50939">
    <property type="entry name" value="Sialidases"/>
    <property type="match status" value="1"/>
</dbReference>
<dbReference type="EMBL" id="MKGL01000833">
    <property type="protein sequence ID" value="RNE95587.1"/>
    <property type="molecule type" value="Genomic_DNA"/>
</dbReference>
<dbReference type="InterPro" id="IPR055239">
    <property type="entry name" value="TS_C"/>
</dbReference>
<name>A0A422MQV8_TRYRA</name>
<dbReference type="Proteomes" id="UP000283634">
    <property type="component" value="Unassembled WGS sequence"/>
</dbReference>
<dbReference type="Gene3D" id="2.120.10.10">
    <property type="match status" value="1"/>
</dbReference>
<dbReference type="OrthoDB" id="10459358at2759"/>
<dbReference type="RefSeq" id="XP_029233327.1">
    <property type="nucleotide sequence ID" value="XM_029386912.1"/>
</dbReference>
<gene>
    <name evidence="2" type="ORF">TraAM80_10279</name>
</gene>
<dbReference type="SUPFAM" id="SSF49899">
    <property type="entry name" value="Concanavalin A-like lectins/glucanases"/>
    <property type="match status" value="1"/>
</dbReference>
<dbReference type="AlphaFoldDB" id="A0A422MQV8"/>
<comment type="caution">
    <text evidence="2">The sequence shown here is derived from an EMBL/GenBank/DDBJ whole genome shotgun (WGS) entry which is preliminary data.</text>
</comment>
<keyword evidence="3" id="KW-1185">Reference proteome</keyword>
<dbReference type="GeneID" id="40334212"/>
<feature type="domain" description="Trans-sialidase C-terminal" evidence="1">
    <location>
        <begin position="55"/>
        <end position="183"/>
    </location>
</feature>
<dbReference type="Gene3D" id="2.60.120.200">
    <property type="match status" value="1"/>
</dbReference>
<dbReference type="InterPro" id="IPR036278">
    <property type="entry name" value="Sialidase_sf"/>
</dbReference>